<feature type="transmembrane region" description="Helical" evidence="8">
    <location>
        <begin position="928"/>
        <end position="961"/>
    </location>
</feature>
<dbReference type="InterPro" id="IPR053958">
    <property type="entry name" value="HMGCR/SNAP/NPC1-like_SSD"/>
</dbReference>
<dbReference type="Gene3D" id="1.20.1640.10">
    <property type="entry name" value="Multidrug efflux transporter AcrB transmembrane domain"/>
    <property type="match status" value="2"/>
</dbReference>
<sequence length="1192" mass="133786">MACQQFTIAMFLTSFLYYFSSSKYNVAQLAVRDSVELVGDSTSLKMNWYSKTLSHRPYIVLAAVAVVSGLCLIVPFFTRKIPSFTDPTLGFETRGTTISQRITTWQNIAEATRPSGSLTSNPSELLLTSSNTKSSLLTVAANVSTPSPDDLVYTPRIKTKKKNKKIVLVTPPSTPVLSEPNFDWDQQRNWTFGINVSEAQPDYGNSSEPWKILRDELSEKRILSEHDHDHDHDHLSKDGFFCGAPSPVYSHMVLSTTDGSDFLSLAALRSACSLDDRLRSSPHFTSNCQYSTGNSCCNSWALHNYVAVLHGHKNCFQIKEHDVEETRKLLVDCAQYYHNLKLPADCQEDKFSSSAACLVVPPNCTRNNAVFNILHYLVDINFLPPDNPTQSFVQHSMLFLPIARSSAILPYYNALDSNSLKFGNVKVSAMDLGLKEVLFDESLVWDTWLILLGALFVCLCMWMYTESFFVTFMTIIAICLSLGMSYFFYTIVFDLKFFPFMNLLACVVSVGIGADDAFIYCKVWNCVKSEKSSASLQQVVQETLNHALLSMFITSFTTAVAFLTSFLSSITAIRCFSIFAGMAVVTNLFLMVTWLPATVIISEKFSFPGVNWFSLKTHCLDLRAYLHSFSNCFEHIFVSAVVQCPFLWVFILGVLAIGSGVSVLYYPGLQLPKSQDFQLFRQSHQFEQYDAVFKEKFWFERLEKNSASIVKLPLRFVWGVKPVDSGDYFNPYSKGKLHFDSSFDMAAAASQLWLKQFCAKIRKQPFYSSTLGPLLPNCFIESLESWMTRRCKDTIDNIDRSPCCEIASIPYSRSVFKNCTAQVMASLYRTPNLYEPGFTGPKFSKNISHPKIRAVIVEYDSNSSYLMSYEETNSFYQEVENWMQNELKTAPPGLQHGWFVSDLHFYDLQDTIAESTVSALTISMIMSLLVLFLVTLDILVSIFAVLSVTSTIFVTMAILLLCGWELNVLESVAISTSIGLAVDFSLHYSVSYRLAPNNTSREEAVKYALHRMCGPTAMGALTTGIAGVFMLPSSVLAYNQIGMFLVIIMCVSWTYATFFLMSLLCIAGPRHGFGQFSYQIFMCCLCERSRNLQRSPSNCSRTNKSSYGNCVYSESTFSASSTTYPLHTSVSEGHELDAFTHSNRRPSQSRRRSGSLYTTRTSNRAASDQSPSATSACTVILCDDVDLSRQHM</sequence>
<dbReference type="InterPro" id="IPR000731">
    <property type="entry name" value="SSD"/>
</dbReference>
<feature type="region of interest" description="Disordered" evidence="7">
    <location>
        <begin position="1140"/>
        <end position="1170"/>
    </location>
</feature>
<dbReference type="GO" id="GO:0022857">
    <property type="term" value="F:transmembrane transporter activity"/>
    <property type="evidence" value="ECO:0007669"/>
    <property type="project" value="TreeGrafter"/>
</dbReference>
<feature type="transmembrane region" description="Helical" evidence="8">
    <location>
        <begin position="1016"/>
        <end position="1038"/>
    </location>
</feature>
<feature type="domain" description="SSD" evidence="9">
    <location>
        <begin position="469"/>
        <end position="601"/>
    </location>
</feature>
<evidence type="ECO:0000256" key="6">
    <source>
        <dbReference type="ARBA" id="ARBA00038046"/>
    </source>
</evidence>
<feature type="transmembrane region" description="Helical" evidence="8">
    <location>
        <begin position="579"/>
        <end position="601"/>
    </location>
</feature>
<dbReference type="Proteomes" id="UP000504606">
    <property type="component" value="Unplaced"/>
</dbReference>
<dbReference type="AlphaFoldDB" id="A0A6J1S9E4"/>
<keyword evidence="5" id="KW-0325">Glycoprotein</keyword>
<gene>
    <name evidence="11" type="primary">LOC113204782</name>
</gene>
<protein>
    <submittedName>
        <fullName evidence="11">Protein dispatched isoform X1</fullName>
    </submittedName>
</protein>
<dbReference type="OrthoDB" id="193905at2759"/>
<comment type="subcellular location">
    <subcellularLocation>
        <location evidence="1">Membrane</location>
        <topology evidence="1">Multi-pass membrane protein</topology>
    </subcellularLocation>
</comment>
<accession>A0A6J1S9E4</accession>
<feature type="transmembrane region" description="Helical" evidence="8">
    <location>
        <begin position="470"/>
        <end position="493"/>
    </location>
</feature>
<dbReference type="KEGG" id="foc:113204782"/>
<keyword evidence="10" id="KW-1185">Reference proteome</keyword>
<keyword evidence="3 8" id="KW-1133">Transmembrane helix</keyword>
<feature type="transmembrane region" description="Helical" evidence="8">
    <location>
        <begin position="58"/>
        <end position="77"/>
    </location>
</feature>
<evidence type="ECO:0000256" key="1">
    <source>
        <dbReference type="ARBA" id="ARBA00004141"/>
    </source>
</evidence>
<dbReference type="GO" id="GO:0007224">
    <property type="term" value="P:smoothened signaling pathway"/>
    <property type="evidence" value="ECO:0007669"/>
    <property type="project" value="TreeGrafter"/>
</dbReference>
<dbReference type="CTD" id="44274"/>
<evidence type="ECO:0000313" key="11">
    <source>
        <dbReference type="RefSeq" id="XP_026275870.1"/>
    </source>
</evidence>
<feature type="transmembrane region" description="Helical" evidence="8">
    <location>
        <begin position="443"/>
        <end position="464"/>
    </location>
</feature>
<keyword evidence="4 8" id="KW-0472">Membrane</keyword>
<dbReference type="PANTHER" id="PTHR45951">
    <property type="entry name" value="PROTEIN DISPATCHED-RELATED"/>
    <property type="match status" value="1"/>
</dbReference>
<evidence type="ECO:0000256" key="7">
    <source>
        <dbReference type="SAM" id="MobiDB-lite"/>
    </source>
</evidence>
<feature type="transmembrane region" description="Helical" evidence="8">
    <location>
        <begin position="973"/>
        <end position="995"/>
    </location>
</feature>
<keyword evidence="2 8" id="KW-0812">Transmembrane</keyword>
<organism evidence="10 11">
    <name type="scientific">Frankliniella occidentalis</name>
    <name type="common">Western flower thrips</name>
    <name type="synonym">Euthrips occidentalis</name>
    <dbReference type="NCBI Taxonomy" id="133901"/>
    <lineage>
        <taxon>Eukaryota</taxon>
        <taxon>Metazoa</taxon>
        <taxon>Ecdysozoa</taxon>
        <taxon>Arthropoda</taxon>
        <taxon>Hexapoda</taxon>
        <taxon>Insecta</taxon>
        <taxon>Pterygota</taxon>
        <taxon>Neoptera</taxon>
        <taxon>Paraneoptera</taxon>
        <taxon>Thysanoptera</taxon>
        <taxon>Terebrantia</taxon>
        <taxon>Thripoidea</taxon>
        <taxon>Thripidae</taxon>
        <taxon>Frankliniella</taxon>
    </lineage>
</organism>
<feature type="compositionally biased region" description="Polar residues" evidence="7">
    <location>
        <begin position="1156"/>
        <end position="1170"/>
    </location>
</feature>
<name>A0A6J1S9E4_FRAOC</name>
<dbReference type="SUPFAM" id="SSF82866">
    <property type="entry name" value="Multidrug efflux transporter AcrB transmembrane domain"/>
    <property type="match status" value="2"/>
</dbReference>
<dbReference type="InterPro" id="IPR052081">
    <property type="entry name" value="Dispatched_Hh_regulator"/>
</dbReference>
<evidence type="ECO:0000256" key="3">
    <source>
        <dbReference type="ARBA" id="ARBA00022989"/>
    </source>
</evidence>
<feature type="compositionally biased region" description="Basic residues" evidence="7">
    <location>
        <begin position="1142"/>
        <end position="1153"/>
    </location>
</feature>
<proteinExistence type="inferred from homology"/>
<dbReference type="GO" id="GO:0016020">
    <property type="term" value="C:membrane"/>
    <property type="evidence" value="ECO:0007669"/>
    <property type="project" value="UniProtKB-SubCell"/>
</dbReference>
<dbReference type="PROSITE" id="PS50156">
    <property type="entry name" value="SSD"/>
    <property type="match status" value="1"/>
</dbReference>
<feature type="transmembrane region" description="Helical" evidence="8">
    <location>
        <begin position="547"/>
        <end position="567"/>
    </location>
</feature>
<comment type="similarity">
    <text evidence="6">Belongs to the dispatched family.</text>
</comment>
<evidence type="ECO:0000256" key="2">
    <source>
        <dbReference type="ARBA" id="ARBA00022692"/>
    </source>
</evidence>
<feature type="transmembrane region" description="Helical" evidence="8">
    <location>
        <begin position="646"/>
        <end position="666"/>
    </location>
</feature>
<evidence type="ECO:0000256" key="4">
    <source>
        <dbReference type="ARBA" id="ARBA00023136"/>
    </source>
</evidence>
<evidence type="ECO:0000256" key="5">
    <source>
        <dbReference type="ARBA" id="ARBA00023180"/>
    </source>
</evidence>
<reference evidence="11" key="1">
    <citation type="submission" date="2025-08" db="UniProtKB">
        <authorList>
            <consortium name="RefSeq"/>
        </authorList>
    </citation>
    <scope>IDENTIFICATION</scope>
    <source>
        <tissue evidence="11">Whole organism</tissue>
    </source>
</reference>
<dbReference type="Pfam" id="PF12349">
    <property type="entry name" value="Sterol-sensing"/>
    <property type="match status" value="1"/>
</dbReference>
<feature type="transmembrane region" description="Helical" evidence="8">
    <location>
        <begin position="1044"/>
        <end position="1067"/>
    </location>
</feature>
<dbReference type="RefSeq" id="XP_026275870.1">
    <property type="nucleotide sequence ID" value="XM_026420085.2"/>
</dbReference>
<dbReference type="PANTHER" id="PTHR45951:SF3">
    <property type="entry name" value="PROTEIN DISPATCHED"/>
    <property type="match status" value="1"/>
</dbReference>
<evidence type="ECO:0000256" key="8">
    <source>
        <dbReference type="SAM" id="Phobius"/>
    </source>
</evidence>
<evidence type="ECO:0000259" key="9">
    <source>
        <dbReference type="PROSITE" id="PS50156"/>
    </source>
</evidence>
<dbReference type="GeneID" id="113204782"/>
<evidence type="ECO:0000313" key="10">
    <source>
        <dbReference type="Proteomes" id="UP000504606"/>
    </source>
</evidence>